<dbReference type="Proteomes" id="UP001056855">
    <property type="component" value="Chromosome"/>
</dbReference>
<dbReference type="KEGG" id="sawl:NGM29_18210"/>
<keyword evidence="1" id="KW-1133">Transmembrane helix</keyword>
<dbReference type="PROSITE" id="PS51257">
    <property type="entry name" value="PROKAR_LIPOPROTEIN"/>
    <property type="match status" value="1"/>
</dbReference>
<reference evidence="2" key="1">
    <citation type="submission" date="2022-06" db="EMBL/GenBank/DDBJ databases">
        <title>Diverse halophilic archaea isolated from saline environments.</title>
        <authorList>
            <person name="Cui H.-L."/>
        </authorList>
    </citation>
    <scope>NUCLEOTIDE SEQUENCE</scope>
    <source>
        <strain evidence="2">WLHS1</strain>
    </source>
</reference>
<keyword evidence="1" id="KW-0812">Transmembrane</keyword>
<protein>
    <submittedName>
        <fullName evidence="2">DUF5803 family protein</fullName>
    </submittedName>
</protein>
<dbReference type="RefSeq" id="WP_254158198.1">
    <property type="nucleotide sequence ID" value="NZ_CP100355.1"/>
</dbReference>
<keyword evidence="1" id="KW-0472">Membrane</keyword>
<sequence length="259" mass="28645">MRTVNRRLVLATLAVALLATTAGCTMLFGGISDEALDESQSYDDLRDREADVAIEVESGSFISDGEFRAVYDLNDTEDLSLYRSTLYREEPLEVRAVRYWYPNGTELTGSELEVDQDRSSTDIRVPDGNGTLAITGPANQGRFYLPAYVEGSYEVILPPGYRSTNYLFGSVNPGGHEREVVDDQEHLRWEHVDSSLSIRYYLGRDVFIFAGVVLVVAAAGGAGVAYYYRKVKALEEKRKSMGLDVELEDDSGKGPPPGM</sequence>
<dbReference type="AlphaFoldDB" id="A0A9E7NAX0"/>
<organism evidence="2 3">
    <name type="scientific">Natronosalvus rutilus</name>
    <dbReference type="NCBI Taxonomy" id="2953753"/>
    <lineage>
        <taxon>Archaea</taxon>
        <taxon>Methanobacteriati</taxon>
        <taxon>Methanobacteriota</taxon>
        <taxon>Stenosarchaea group</taxon>
        <taxon>Halobacteria</taxon>
        <taxon>Halobacteriales</taxon>
        <taxon>Natrialbaceae</taxon>
        <taxon>Natronosalvus</taxon>
    </lineage>
</organism>
<name>A0A9E7NAX0_9EURY</name>
<dbReference type="GeneID" id="73292022"/>
<proteinExistence type="predicted"/>
<feature type="transmembrane region" description="Helical" evidence="1">
    <location>
        <begin position="206"/>
        <end position="228"/>
    </location>
</feature>
<gene>
    <name evidence="2" type="ORF">NGM29_18210</name>
</gene>
<dbReference type="EMBL" id="CP100355">
    <property type="protein sequence ID" value="UTF53674.1"/>
    <property type="molecule type" value="Genomic_DNA"/>
</dbReference>
<dbReference type="InterPro" id="IPR043826">
    <property type="entry name" value="DUF5803"/>
</dbReference>
<dbReference type="Pfam" id="PF19119">
    <property type="entry name" value="DUF5803"/>
    <property type="match status" value="1"/>
</dbReference>
<accession>A0A9E7NAX0</accession>
<evidence type="ECO:0000313" key="3">
    <source>
        <dbReference type="Proteomes" id="UP001056855"/>
    </source>
</evidence>
<evidence type="ECO:0000313" key="2">
    <source>
        <dbReference type="EMBL" id="UTF53674.1"/>
    </source>
</evidence>
<evidence type="ECO:0000256" key="1">
    <source>
        <dbReference type="SAM" id="Phobius"/>
    </source>
</evidence>
<keyword evidence="3" id="KW-1185">Reference proteome</keyword>